<dbReference type="Proteomes" id="UP000184050">
    <property type="component" value="Unassembled WGS sequence"/>
</dbReference>
<dbReference type="EMBL" id="FQZE01000008">
    <property type="protein sequence ID" value="SHI95809.1"/>
    <property type="molecule type" value="Genomic_DNA"/>
</dbReference>
<keyword evidence="2" id="KW-1185">Reference proteome</keyword>
<name>A0A1M6FDU9_9BACT</name>
<reference evidence="1 2" key="1">
    <citation type="submission" date="2016-11" db="EMBL/GenBank/DDBJ databases">
        <authorList>
            <person name="Jaros S."/>
            <person name="Januszkiewicz K."/>
            <person name="Wedrychowicz H."/>
        </authorList>
    </citation>
    <scope>NUCLEOTIDE SEQUENCE [LARGE SCALE GENOMIC DNA]</scope>
    <source>
        <strain evidence="1 2">DSM 27063</strain>
    </source>
</reference>
<sequence>MNEEYKKELLGKLTNNELVSLMEQRGLVKFIIRDETGNAIAVVTKDNELTVFKPDKSEISNCRKSPLNLIFSKISDQ</sequence>
<accession>A0A1M6FDU9</accession>
<gene>
    <name evidence="1" type="ORF">SAMN05444280_108131</name>
</gene>
<protein>
    <submittedName>
        <fullName evidence="1">Uncharacterized protein</fullName>
    </submittedName>
</protein>
<evidence type="ECO:0000313" key="2">
    <source>
        <dbReference type="Proteomes" id="UP000184050"/>
    </source>
</evidence>
<organism evidence="1 2">
    <name type="scientific">Tangfeifania diversioriginum</name>
    <dbReference type="NCBI Taxonomy" id="1168035"/>
    <lineage>
        <taxon>Bacteria</taxon>
        <taxon>Pseudomonadati</taxon>
        <taxon>Bacteroidota</taxon>
        <taxon>Bacteroidia</taxon>
        <taxon>Marinilabiliales</taxon>
        <taxon>Prolixibacteraceae</taxon>
        <taxon>Tangfeifania</taxon>
    </lineage>
</organism>
<dbReference type="RefSeq" id="WP_073167865.1">
    <property type="nucleotide sequence ID" value="NZ_FQZE01000008.1"/>
</dbReference>
<evidence type="ECO:0000313" key="1">
    <source>
        <dbReference type="EMBL" id="SHI95809.1"/>
    </source>
</evidence>
<dbReference type="STRING" id="1168035.SAMN05444280_108131"/>
<dbReference type="AlphaFoldDB" id="A0A1M6FDU9"/>
<proteinExistence type="predicted"/>